<dbReference type="Gene3D" id="3.40.50.300">
    <property type="entry name" value="P-loop containing nucleotide triphosphate hydrolases"/>
    <property type="match status" value="1"/>
</dbReference>
<evidence type="ECO:0000313" key="11">
    <source>
        <dbReference type="EMBL" id="CDM68647.1"/>
    </source>
</evidence>
<evidence type="ECO:0000259" key="9">
    <source>
        <dbReference type="Pfam" id="PF06144"/>
    </source>
</evidence>
<evidence type="ECO:0000256" key="2">
    <source>
        <dbReference type="ARBA" id="ARBA00017703"/>
    </source>
</evidence>
<dbReference type="Pfam" id="PF06144">
    <property type="entry name" value="DNA_pol3_delta"/>
    <property type="match status" value="1"/>
</dbReference>
<dbReference type="EC" id="2.7.7.7" evidence="1"/>
<dbReference type="SUPFAM" id="SSF48019">
    <property type="entry name" value="post-AAA+ oligomerization domain-like"/>
    <property type="match status" value="1"/>
</dbReference>
<dbReference type="GO" id="GO:0006261">
    <property type="term" value="P:DNA-templated DNA replication"/>
    <property type="evidence" value="ECO:0007669"/>
    <property type="project" value="TreeGrafter"/>
</dbReference>
<evidence type="ECO:0000256" key="7">
    <source>
        <dbReference type="ARBA" id="ARBA00034754"/>
    </source>
</evidence>
<dbReference type="GO" id="GO:0003677">
    <property type="term" value="F:DNA binding"/>
    <property type="evidence" value="ECO:0007669"/>
    <property type="project" value="InterPro"/>
</dbReference>
<dbReference type="KEGG" id="clt:CM240_1488"/>
<comment type="catalytic activity">
    <reaction evidence="8">
        <text>DNA(n) + a 2'-deoxyribonucleoside 5'-triphosphate = DNA(n+1) + diphosphate</text>
        <dbReference type="Rhea" id="RHEA:22508"/>
        <dbReference type="Rhea" id="RHEA-COMP:17339"/>
        <dbReference type="Rhea" id="RHEA-COMP:17340"/>
        <dbReference type="ChEBI" id="CHEBI:33019"/>
        <dbReference type="ChEBI" id="CHEBI:61560"/>
        <dbReference type="ChEBI" id="CHEBI:173112"/>
        <dbReference type="EC" id="2.7.7.7"/>
    </reaction>
</comment>
<keyword evidence="12" id="KW-1185">Reference proteome</keyword>
<dbReference type="InterPro" id="IPR005790">
    <property type="entry name" value="DNA_polIII_delta"/>
</dbReference>
<sequence>MIDYFKLKDDIKNNKFKNNYILMGVNEHLIKECVEDIVKKNVKEEFLDLNYIKFDGFKLDFQEVINACETLPFFDEKKVVVIYRGDFLRNSKDKEHKKNFKEYKEYIKNIPSTTILITYCVFDNKREKIPSEVKPLSKNSELVEFKQLKGEALNKVLRSLFKEKEKEIGRAELSYLSSILDGNIDVINNEIEKLINYCKDRPITKEDIIKLMPPLNENDIFNLVDSISKRKIKDALDILSELINRGEKEPMILFMILRQYRLLYKIKSFSEQGYDSKSISKELKINEFVCNNLYILSKKYSFITLEKSIEKILETEKAIKSTSSEDNLELLLISLGAL</sequence>
<feature type="domain" description="DNA polymerase III delta subunit-like C-terminal" evidence="10">
    <location>
        <begin position="217"/>
        <end position="330"/>
    </location>
</feature>
<proteinExistence type="inferred from homology"/>
<protein>
    <recommendedName>
        <fullName evidence="2">DNA polymerase III subunit delta</fullName>
        <ecNumber evidence="1">2.7.7.7</ecNumber>
    </recommendedName>
</protein>
<keyword evidence="6" id="KW-0239">DNA-directed DNA polymerase</keyword>
<evidence type="ECO:0000256" key="8">
    <source>
        <dbReference type="ARBA" id="ARBA00049244"/>
    </source>
</evidence>
<feature type="domain" description="DNA polymerase III delta N-terminal" evidence="9">
    <location>
        <begin position="20"/>
        <end position="146"/>
    </location>
</feature>
<dbReference type="NCBIfam" id="TIGR01128">
    <property type="entry name" value="holA"/>
    <property type="match status" value="1"/>
</dbReference>
<reference evidence="11 12" key="1">
    <citation type="submission" date="2013-11" db="EMBL/GenBank/DDBJ databases">
        <title>Complete genome sequence of Clostridum sp. M2/40.</title>
        <authorList>
            <person name="Wibberg D."/>
            <person name="Puehler A."/>
            <person name="Schlueter A."/>
        </authorList>
    </citation>
    <scope>NUCLEOTIDE SEQUENCE [LARGE SCALE GENOMIC DNA]</scope>
    <source>
        <strain evidence="12">M2/40</strain>
    </source>
</reference>
<dbReference type="GO" id="GO:0009360">
    <property type="term" value="C:DNA polymerase III complex"/>
    <property type="evidence" value="ECO:0007669"/>
    <property type="project" value="InterPro"/>
</dbReference>
<gene>
    <name evidence="11" type="ORF">CM240_1488</name>
</gene>
<dbReference type="PANTHER" id="PTHR34388:SF1">
    <property type="entry name" value="DNA POLYMERASE III SUBUNIT DELTA"/>
    <property type="match status" value="1"/>
</dbReference>
<dbReference type="Proteomes" id="UP000019426">
    <property type="component" value="Chromosome M2/40_rep1"/>
</dbReference>
<organism evidence="11 12">
    <name type="scientific">Clostridium bornimense</name>
    <dbReference type="NCBI Taxonomy" id="1216932"/>
    <lineage>
        <taxon>Bacteria</taxon>
        <taxon>Bacillati</taxon>
        <taxon>Bacillota</taxon>
        <taxon>Clostridia</taxon>
        <taxon>Eubacteriales</taxon>
        <taxon>Clostridiaceae</taxon>
        <taxon>Clostridium</taxon>
    </lineage>
</organism>
<dbReference type="Pfam" id="PF21694">
    <property type="entry name" value="DNA_pol3_delta_C"/>
    <property type="match status" value="1"/>
</dbReference>
<evidence type="ECO:0000313" key="12">
    <source>
        <dbReference type="Proteomes" id="UP000019426"/>
    </source>
</evidence>
<dbReference type="PATRIC" id="fig|1216932.3.peg.1481"/>
<keyword evidence="5" id="KW-0235">DNA replication</keyword>
<dbReference type="SUPFAM" id="SSF52540">
    <property type="entry name" value="P-loop containing nucleoside triphosphate hydrolases"/>
    <property type="match status" value="1"/>
</dbReference>
<dbReference type="RefSeq" id="WP_044037885.1">
    <property type="nucleotide sequence ID" value="NZ_HG917868.1"/>
</dbReference>
<evidence type="ECO:0000256" key="4">
    <source>
        <dbReference type="ARBA" id="ARBA00022695"/>
    </source>
</evidence>
<dbReference type="GO" id="GO:0003887">
    <property type="term" value="F:DNA-directed DNA polymerase activity"/>
    <property type="evidence" value="ECO:0007669"/>
    <property type="project" value="UniProtKB-KW"/>
</dbReference>
<dbReference type="eggNOG" id="COG1466">
    <property type="taxonomic scope" value="Bacteria"/>
</dbReference>
<dbReference type="HOGENOM" id="CLU_044694_2_0_9"/>
<dbReference type="AlphaFoldDB" id="W6S2W7"/>
<evidence type="ECO:0000259" key="10">
    <source>
        <dbReference type="Pfam" id="PF21694"/>
    </source>
</evidence>
<dbReference type="STRING" id="1216932.CM240_1488"/>
<keyword evidence="4 11" id="KW-0548">Nucleotidyltransferase</keyword>
<evidence type="ECO:0000256" key="5">
    <source>
        <dbReference type="ARBA" id="ARBA00022705"/>
    </source>
</evidence>
<dbReference type="Gene3D" id="1.10.8.60">
    <property type="match status" value="1"/>
</dbReference>
<dbReference type="InterPro" id="IPR008921">
    <property type="entry name" value="DNA_pol3_clamp-load_cplx_C"/>
</dbReference>
<accession>W6S2W7</accession>
<dbReference type="InterPro" id="IPR048466">
    <property type="entry name" value="DNA_pol3_delta-like_C"/>
</dbReference>
<keyword evidence="3 11" id="KW-0808">Transferase</keyword>
<dbReference type="PANTHER" id="PTHR34388">
    <property type="entry name" value="DNA POLYMERASE III SUBUNIT DELTA"/>
    <property type="match status" value="1"/>
</dbReference>
<evidence type="ECO:0000256" key="1">
    <source>
        <dbReference type="ARBA" id="ARBA00012417"/>
    </source>
</evidence>
<dbReference type="InterPro" id="IPR010372">
    <property type="entry name" value="DNA_pol3_delta_N"/>
</dbReference>
<dbReference type="InterPro" id="IPR027417">
    <property type="entry name" value="P-loop_NTPase"/>
</dbReference>
<dbReference type="EMBL" id="HG917868">
    <property type="protein sequence ID" value="CDM68647.1"/>
    <property type="molecule type" value="Genomic_DNA"/>
</dbReference>
<name>W6S2W7_9CLOT</name>
<dbReference type="Gene3D" id="1.20.272.10">
    <property type="match status" value="1"/>
</dbReference>
<comment type="similarity">
    <text evidence="7">Belongs to the DNA polymerase HolA subunit family.</text>
</comment>
<evidence type="ECO:0000256" key="6">
    <source>
        <dbReference type="ARBA" id="ARBA00022932"/>
    </source>
</evidence>
<evidence type="ECO:0000256" key="3">
    <source>
        <dbReference type="ARBA" id="ARBA00022679"/>
    </source>
</evidence>